<dbReference type="InterPro" id="IPR009057">
    <property type="entry name" value="Homeodomain-like_sf"/>
</dbReference>
<keyword evidence="4" id="KW-1185">Reference proteome</keyword>
<evidence type="ECO:0000259" key="1">
    <source>
        <dbReference type="Pfam" id="PF01498"/>
    </source>
</evidence>
<feature type="domain" description="Tc1-like transposase DDE" evidence="2">
    <location>
        <begin position="257"/>
        <end position="331"/>
    </location>
</feature>
<dbReference type="Gene3D" id="3.30.420.10">
    <property type="entry name" value="Ribonuclease H-like superfamily/Ribonuclease H"/>
    <property type="match status" value="1"/>
</dbReference>
<dbReference type="Pfam" id="PF13358">
    <property type="entry name" value="DDE_3"/>
    <property type="match status" value="1"/>
</dbReference>
<feature type="domain" description="Transposase Tc1-like" evidence="1">
    <location>
        <begin position="97"/>
        <end position="164"/>
    </location>
</feature>
<dbReference type="NCBIfam" id="NF033545">
    <property type="entry name" value="transpos_IS630"/>
    <property type="match status" value="1"/>
</dbReference>
<evidence type="ECO:0008006" key="5">
    <source>
        <dbReference type="Google" id="ProtNLM"/>
    </source>
</evidence>
<dbReference type="InterPro" id="IPR036388">
    <property type="entry name" value="WH-like_DNA-bd_sf"/>
</dbReference>
<dbReference type="OrthoDB" id="2753252at2759"/>
<evidence type="ECO:0000259" key="2">
    <source>
        <dbReference type="Pfam" id="PF13358"/>
    </source>
</evidence>
<evidence type="ECO:0000313" key="3">
    <source>
        <dbReference type="EMBL" id="MBW0463510.1"/>
    </source>
</evidence>
<dbReference type="GO" id="GO:0015074">
    <property type="term" value="P:DNA integration"/>
    <property type="evidence" value="ECO:0007669"/>
    <property type="project" value="InterPro"/>
</dbReference>
<dbReference type="Pfam" id="PF01498">
    <property type="entry name" value="HTH_Tnp_Tc3_2"/>
    <property type="match status" value="1"/>
</dbReference>
<dbReference type="Proteomes" id="UP000765509">
    <property type="component" value="Unassembled WGS sequence"/>
</dbReference>
<accession>A0A9Q3GDP0</accession>
<protein>
    <recommendedName>
        <fullName evidence="5">Transposable element Tc1 transposase</fullName>
    </recommendedName>
</protein>
<dbReference type="PANTHER" id="PTHR23022:SF119">
    <property type="entry name" value="TC1-LIKE TRANSPOSASE DDE DOMAIN-CONTAINING PROTEIN"/>
    <property type="match status" value="1"/>
</dbReference>
<reference evidence="3" key="1">
    <citation type="submission" date="2021-03" db="EMBL/GenBank/DDBJ databases">
        <title>Draft genome sequence of rust myrtle Austropuccinia psidii MF-1, a brazilian biotype.</title>
        <authorList>
            <person name="Quecine M.C."/>
            <person name="Pachon D.M.R."/>
            <person name="Bonatelli M.L."/>
            <person name="Correr F.H."/>
            <person name="Franceschini L.M."/>
            <person name="Leite T.F."/>
            <person name="Margarido G.R.A."/>
            <person name="Almeida C.A."/>
            <person name="Ferrarezi J.A."/>
            <person name="Labate C.A."/>
        </authorList>
    </citation>
    <scope>NUCLEOTIDE SEQUENCE</scope>
    <source>
        <strain evidence="3">MF-1</strain>
    </source>
</reference>
<dbReference type="EMBL" id="AVOT02000571">
    <property type="protein sequence ID" value="MBW0463510.1"/>
    <property type="molecule type" value="Genomic_DNA"/>
</dbReference>
<dbReference type="InterPro" id="IPR002492">
    <property type="entry name" value="Transposase_Tc1-like"/>
</dbReference>
<dbReference type="GO" id="GO:0003677">
    <property type="term" value="F:DNA binding"/>
    <property type="evidence" value="ECO:0007669"/>
    <property type="project" value="InterPro"/>
</dbReference>
<dbReference type="PANTHER" id="PTHR23022">
    <property type="entry name" value="TRANSPOSABLE ELEMENT-RELATED"/>
    <property type="match status" value="1"/>
</dbReference>
<dbReference type="InterPro" id="IPR047655">
    <property type="entry name" value="Transpos_IS630-like"/>
</dbReference>
<name>A0A9Q3GDP0_9BASI</name>
<organism evidence="3 4">
    <name type="scientific">Austropuccinia psidii MF-1</name>
    <dbReference type="NCBI Taxonomy" id="1389203"/>
    <lineage>
        <taxon>Eukaryota</taxon>
        <taxon>Fungi</taxon>
        <taxon>Dikarya</taxon>
        <taxon>Basidiomycota</taxon>
        <taxon>Pucciniomycotina</taxon>
        <taxon>Pucciniomycetes</taxon>
        <taxon>Pucciniales</taxon>
        <taxon>Sphaerophragmiaceae</taxon>
        <taxon>Austropuccinia</taxon>
    </lineage>
</organism>
<gene>
    <name evidence="3" type="ORF">O181_003225</name>
</gene>
<dbReference type="InterPro" id="IPR036397">
    <property type="entry name" value="RNaseH_sf"/>
</dbReference>
<dbReference type="Gene3D" id="1.10.10.10">
    <property type="entry name" value="Winged helix-like DNA-binding domain superfamily/Winged helix DNA-binding domain"/>
    <property type="match status" value="1"/>
</dbReference>
<dbReference type="InterPro" id="IPR052338">
    <property type="entry name" value="Transposase_5"/>
</dbReference>
<proteinExistence type="predicted"/>
<dbReference type="AlphaFoldDB" id="A0A9Q3GDP0"/>
<comment type="caution">
    <text evidence="3">The sequence shown here is derived from an EMBL/GenBank/DDBJ whole genome shotgun (WGS) entry which is preliminary data.</text>
</comment>
<dbReference type="InterPro" id="IPR038717">
    <property type="entry name" value="Tc1-like_DDE_dom"/>
</dbReference>
<evidence type="ECO:0000313" key="4">
    <source>
        <dbReference type="Proteomes" id="UP000765509"/>
    </source>
</evidence>
<dbReference type="SUPFAM" id="SSF46689">
    <property type="entry name" value="Homeodomain-like"/>
    <property type="match status" value="1"/>
</dbReference>
<dbReference type="GO" id="GO:0006313">
    <property type="term" value="P:DNA transposition"/>
    <property type="evidence" value="ECO:0007669"/>
    <property type="project" value="InterPro"/>
</dbReference>
<sequence>MDTFNSQRDLLENLMAIVFNGDILADCRTMGHYLDEGMRGMIIGMRKGGASIRVISNQLGVPSTTVFDTIKQYEETGQLTNQPIPGRPKKLGERDMRQLSRVLHQHRRANLDSIRNLITVDVSASTLRKAIHSLGKKSCIAVKKPYLSERHMQRRLAFAQEHAHWTVDDWRRVIWTDESLFELGKRSTQVQVWRTPQEKYDLESLTVNHRSGRRSVMIWGAFCSLFQSQIIIPPPGQRRAQDFINNVYEPGLLPFLNYLNENVAINPDELILMEDGAPIHTAQVSEAWRQQHGIRKLRWPANSPDLNPIENIWFKMKYSVIHFFQPRTMEELVAAIHAVWATIPIEFLDRLVTSMPERIQSVIAKNGAPTRW</sequence>